<dbReference type="EMBL" id="PIUM01000001">
    <property type="protein sequence ID" value="PKU26663.1"/>
    <property type="molecule type" value="Genomic_DNA"/>
</dbReference>
<reference evidence="7" key="1">
    <citation type="submission" date="2017-12" db="EMBL/GenBank/DDBJ databases">
        <title>Draft genome sequence of Telmatospirillum siberiense 26-4b1T, an acidotolerant peatland alphaproteobacterium potentially involved in sulfur cycling.</title>
        <authorList>
            <person name="Hausmann B."/>
            <person name="Pjevac P."/>
            <person name="Schreck K."/>
            <person name="Herbold C.W."/>
            <person name="Daims H."/>
            <person name="Wagner M."/>
            <person name="Pester M."/>
            <person name="Loy A."/>
        </authorList>
    </citation>
    <scope>NUCLEOTIDE SEQUENCE [LARGE SCALE GENOMIC DNA]</scope>
    <source>
        <strain evidence="7">26-4b1</strain>
    </source>
</reference>
<dbReference type="RefSeq" id="WP_101248893.1">
    <property type="nucleotide sequence ID" value="NZ_PIUM01000001.1"/>
</dbReference>
<evidence type="ECO:0000256" key="2">
    <source>
        <dbReference type="PIRSR" id="PIRSR006232-1"/>
    </source>
</evidence>
<feature type="binding site" evidence="2">
    <location>
        <position position="60"/>
    </location>
    <ligand>
        <name>Fe cation</name>
        <dbReference type="ChEBI" id="CHEBI:24875"/>
    </ligand>
</feature>
<feature type="domain" description="Pirin N-terminal" evidence="4">
    <location>
        <begin position="11"/>
        <end position="120"/>
    </location>
</feature>
<organism evidence="6 7">
    <name type="scientific">Telmatospirillum siberiense</name>
    <dbReference type="NCBI Taxonomy" id="382514"/>
    <lineage>
        <taxon>Bacteria</taxon>
        <taxon>Pseudomonadati</taxon>
        <taxon>Pseudomonadota</taxon>
        <taxon>Alphaproteobacteria</taxon>
        <taxon>Rhodospirillales</taxon>
        <taxon>Rhodospirillaceae</taxon>
        <taxon>Telmatospirillum</taxon>
    </lineage>
</organism>
<dbReference type="PIRSF" id="PIRSF006232">
    <property type="entry name" value="Pirin"/>
    <property type="match status" value="1"/>
</dbReference>
<dbReference type="InterPro" id="IPR011051">
    <property type="entry name" value="RmlC_Cupin_sf"/>
</dbReference>
<evidence type="ECO:0000256" key="1">
    <source>
        <dbReference type="ARBA" id="ARBA00008416"/>
    </source>
</evidence>
<keyword evidence="6" id="KW-0223">Dioxygenase</keyword>
<dbReference type="Proteomes" id="UP000233293">
    <property type="component" value="Unassembled WGS sequence"/>
</dbReference>
<dbReference type="Pfam" id="PF02678">
    <property type="entry name" value="Pirin"/>
    <property type="match status" value="1"/>
</dbReference>
<keyword evidence="6" id="KW-0560">Oxidoreductase</keyword>
<keyword evidence="2" id="KW-0479">Metal-binding</keyword>
<evidence type="ECO:0000313" key="7">
    <source>
        <dbReference type="Proteomes" id="UP000233293"/>
    </source>
</evidence>
<dbReference type="CDD" id="cd20311">
    <property type="entry name" value="cupin_Yhhw_C"/>
    <property type="match status" value="1"/>
</dbReference>
<dbReference type="InterPro" id="IPR014710">
    <property type="entry name" value="RmlC-like_jellyroll"/>
</dbReference>
<feature type="binding site" evidence="2">
    <location>
        <position position="102"/>
    </location>
    <ligand>
        <name>Fe cation</name>
        <dbReference type="ChEBI" id="CHEBI:24875"/>
    </ligand>
</feature>
<accession>A0A2N3Q1Y6</accession>
<dbReference type="AlphaFoldDB" id="A0A2N3Q1Y6"/>
<dbReference type="GO" id="GO:0051213">
    <property type="term" value="F:dioxygenase activity"/>
    <property type="evidence" value="ECO:0007669"/>
    <property type="project" value="UniProtKB-KW"/>
</dbReference>
<evidence type="ECO:0000256" key="3">
    <source>
        <dbReference type="RuleBase" id="RU003457"/>
    </source>
</evidence>
<feature type="domain" description="Quercetin 2,3-dioxygenase C-terminal cupin" evidence="5">
    <location>
        <begin position="147"/>
        <end position="232"/>
    </location>
</feature>
<dbReference type="InterPro" id="IPR003829">
    <property type="entry name" value="Pirin_N_dom"/>
</dbReference>
<dbReference type="OrthoDB" id="9780903at2"/>
<feature type="binding site" evidence="2">
    <location>
        <position position="58"/>
    </location>
    <ligand>
        <name>Fe cation</name>
        <dbReference type="ChEBI" id="CHEBI:24875"/>
    </ligand>
</feature>
<protein>
    <submittedName>
        <fullName evidence="6">Quercetin 2,3-dioxygenase</fullName>
    </submittedName>
</protein>
<proteinExistence type="inferred from homology"/>
<gene>
    <name evidence="6" type="ORF">CWS72_01190</name>
</gene>
<comment type="cofactor">
    <cofactor evidence="2">
        <name>Fe cation</name>
        <dbReference type="ChEBI" id="CHEBI:24875"/>
    </cofactor>
    <text evidence="2">Binds 1 Fe cation per subunit.</text>
</comment>
<dbReference type="Pfam" id="PF17954">
    <property type="entry name" value="Pirin_C_2"/>
    <property type="match status" value="1"/>
</dbReference>
<dbReference type="CDD" id="cd02910">
    <property type="entry name" value="cupin_Yhhw_N"/>
    <property type="match status" value="1"/>
</dbReference>
<evidence type="ECO:0000259" key="4">
    <source>
        <dbReference type="Pfam" id="PF02678"/>
    </source>
</evidence>
<dbReference type="InterPro" id="IPR041602">
    <property type="entry name" value="Quercetinase_C"/>
</dbReference>
<keyword evidence="2" id="KW-0408">Iron</keyword>
<dbReference type="SUPFAM" id="SSF51182">
    <property type="entry name" value="RmlC-like cupins"/>
    <property type="match status" value="1"/>
</dbReference>
<feature type="binding site" evidence="2">
    <location>
        <position position="104"/>
    </location>
    <ligand>
        <name>Fe cation</name>
        <dbReference type="ChEBI" id="CHEBI:24875"/>
    </ligand>
</feature>
<sequence>MTITLRPAAERGHANHGWLDTHHSFSFAHYHDPDHMGFRALRVINDDRIAPGTGFGTHGHHDMEIVTYVTEGVLEHRDSMGEHSIIRPGEVQRMSAGTGIRHSEYNGSRSETLKLLQIWLLPEKEGLPPGYEQKLFAEEEKHNRLRLIAAPDGREGALSIHQDVALYAAKLDGGSVLTHSLDIGRGAWLQMVSGQVLLNDQPMRAGDGAAVEGEDLLTVKADQTSEFLLFDLA</sequence>
<dbReference type="Gene3D" id="2.60.120.10">
    <property type="entry name" value="Jelly Rolls"/>
    <property type="match status" value="2"/>
</dbReference>
<comment type="similarity">
    <text evidence="1 3">Belongs to the pirin family.</text>
</comment>
<dbReference type="GO" id="GO:0046872">
    <property type="term" value="F:metal ion binding"/>
    <property type="evidence" value="ECO:0007669"/>
    <property type="project" value="UniProtKB-KW"/>
</dbReference>
<name>A0A2N3Q1Y6_9PROT</name>
<dbReference type="PANTHER" id="PTHR43212:SF3">
    <property type="entry name" value="QUERCETIN 2,3-DIOXYGENASE"/>
    <property type="match status" value="1"/>
</dbReference>
<comment type="caution">
    <text evidence="6">The sequence shown here is derived from an EMBL/GenBank/DDBJ whole genome shotgun (WGS) entry which is preliminary data.</text>
</comment>
<dbReference type="InterPro" id="IPR012093">
    <property type="entry name" value="Pirin"/>
</dbReference>
<keyword evidence="7" id="KW-1185">Reference proteome</keyword>
<evidence type="ECO:0000313" key="6">
    <source>
        <dbReference type="EMBL" id="PKU26663.1"/>
    </source>
</evidence>
<dbReference type="PANTHER" id="PTHR43212">
    <property type="entry name" value="QUERCETIN 2,3-DIOXYGENASE"/>
    <property type="match status" value="1"/>
</dbReference>
<evidence type="ECO:0000259" key="5">
    <source>
        <dbReference type="Pfam" id="PF17954"/>
    </source>
</evidence>